<dbReference type="SUPFAM" id="SSF51735">
    <property type="entry name" value="NAD(P)-binding Rossmann-fold domains"/>
    <property type="match status" value="1"/>
</dbReference>
<dbReference type="RefSeq" id="WP_324715769.1">
    <property type="nucleotide sequence ID" value="NZ_CP141615.1"/>
</dbReference>
<evidence type="ECO:0000256" key="1">
    <source>
        <dbReference type="ARBA" id="ARBA00006484"/>
    </source>
</evidence>
<dbReference type="PRINTS" id="PR00080">
    <property type="entry name" value="SDRFAMILY"/>
</dbReference>
<dbReference type="InterPro" id="IPR050259">
    <property type="entry name" value="SDR"/>
</dbReference>
<evidence type="ECO:0000313" key="2">
    <source>
        <dbReference type="EMBL" id="WRP16496.1"/>
    </source>
</evidence>
<gene>
    <name evidence="2" type="ORF">U7230_10360</name>
</gene>
<dbReference type="InterPro" id="IPR036291">
    <property type="entry name" value="NAD(P)-bd_dom_sf"/>
</dbReference>
<dbReference type="CDD" id="cd05344">
    <property type="entry name" value="BKR_like_SDR_like"/>
    <property type="match status" value="1"/>
</dbReference>
<dbReference type="PANTHER" id="PTHR42879">
    <property type="entry name" value="3-OXOACYL-(ACYL-CARRIER-PROTEIN) REDUCTASE"/>
    <property type="match status" value="1"/>
</dbReference>
<dbReference type="InterPro" id="IPR002347">
    <property type="entry name" value="SDR_fam"/>
</dbReference>
<evidence type="ECO:0000313" key="3">
    <source>
        <dbReference type="Proteomes" id="UP001332192"/>
    </source>
</evidence>
<dbReference type="PANTHER" id="PTHR42879:SF6">
    <property type="entry name" value="NADPH-DEPENDENT REDUCTASE BACG"/>
    <property type="match status" value="1"/>
</dbReference>
<comment type="similarity">
    <text evidence="1">Belongs to the short-chain dehydrogenases/reductases (SDR) family.</text>
</comment>
<dbReference type="EMBL" id="CP141615">
    <property type="protein sequence ID" value="WRP16496.1"/>
    <property type="molecule type" value="Genomic_DNA"/>
</dbReference>
<reference evidence="2 3" key="1">
    <citation type="journal article" date="2024" name="Front. Microbiol.">
        <title>Novel thermophilic genera Geochorda gen. nov. and Carboxydochorda gen. nov. from the deep terrestrial subsurface reveal the ecophysiological diversity in the class Limnochordia.</title>
        <authorList>
            <person name="Karnachuk O.V."/>
            <person name="Lukina A.P."/>
            <person name="Avakyan M.R."/>
            <person name="Kadnikov V.V."/>
            <person name="Begmatov S."/>
            <person name="Beletsky A.V."/>
            <person name="Vlasova K.G."/>
            <person name="Novikov A.A."/>
            <person name="Shcherbakova V.A."/>
            <person name="Mardanov A.V."/>
            <person name="Ravin N.V."/>
        </authorList>
    </citation>
    <scope>NUCLEOTIDE SEQUENCE [LARGE SCALE GENOMIC DNA]</scope>
    <source>
        <strain evidence="2 3">L945</strain>
    </source>
</reference>
<dbReference type="PRINTS" id="PR00081">
    <property type="entry name" value="GDHRDH"/>
</dbReference>
<name>A0ABZ1BUK5_9FIRM</name>
<dbReference type="Gene3D" id="3.40.50.720">
    <property type="entry name" value="NAD(P)-binding Rossmann-like Domain"/>
    <property type="match status" value="1"/>
</dbReference>
<sequence>MELGLAGKVAVVAAASEGLGYAAARALAKEGASLAVCSRRADAIERAARAIREETGARVVAVPADVSRAADVDRFVGEIDRAFGKVDVLVNNAGGPRAGGFFDMHDGDWQTAFDLLVMSVIRMVRGIVPLMRKSGHGGSIMTLTSYSLKEPVRGLALSNTMRAALAGLSKTLADELGPEGIRVNVIVQGRFATERLRELDTIRAQKEGISYDEVVKRSTATIPLRRYGDPEELARVIVFLASDAASYVTGAAWTIDGGLVRSLL</sequence>
<dbReference type="Pfam" id="PF13561">
    <property type="entry name" value="adh_short_C2"/>
    <property type="match status" value="1"/>
</dbReference>
<dbReference type="Proteomes" id="UP001332192">
    <property type="component" value="Chromosome"/>
</dbReference>
<keyword evidence="3" id="KW-1185">Reference proteome</keyword>
<organism evidence="2 3">
    <name type="scientific">Carboxydichorda subterranea</name>
    <dbReference type="NCBI Taxonomy" id="3109565"/>
    <lineage>
        <taxon>Bacteria</taxon>
        <taxon>Bacillati</taxon>
        <taxon>Bacillota</taxon>
        <taxon>Limnochordia</taxon>
        <taxon>Limnochordales</taxon>
        <taxon>Geochordaceae</taxon>
        <taxon>Carboxydichorda</taxon>
    </lineage>
</organism>
<proteinExistence type="inferred from homology"/>
<accession>A0ABZ1BUK5</accession>
<protein>
    <submittedName>
        <fullName evidence="2">SDR family oxidoreductase</fullName>
    </submittedName>
</protein>